<keyword evidence="2" id="KW-0812">Transmembrane</keyword>
<keyword evidence="2" id="KW-0472">Membrane</keyword>
<keyword evidence="2" id="KW-1133">Transmembrane helix</keyword>
<dbReference type="InterPro" id="IPR013783">
    <property type="entry name" value="Ig-like_fold"/>
</dbReference>
<feature type="domain" description="SpaA-like prealbumin fold" evidence="4">
    <location>
        <begin position="34"/>
        <end position="144"/>
    </location>
</feature>
<feature type="transmembrane region" description="Helical" evidence="2">
    <location>
        <begin position="418"/>
        <end position="435"/>
    </location>
</feature>
<evidence type="ECO:0000313" key="6">
    <source>
        <dbReference type="Proteomes" id="UP000241434"/>
    </source>
</evidence>
<evidence type="ECO:0000259" key="4">
    <source>
        <dbReference type="Pfam" id="PF17802"/>
    </source>
</evidence>
<dbReference type="OrthoDB" id="1744455at2"/>
<organism evidence="5 6">
    <name type="scientific">Peptostreptococcus russellii</name>
    <dbReference type="NCBI Taxonomy" id="215200"/>
    <lineage>
        <taxon>Bacteria</taxon>
        <taxon>Bacillati</taxon>
        <taxon>Bacillota</taxon>
        <taxon>Clostridia</taxon>
        <taxon>Peptostreptococcales</taxon>
        <taxon>Peptostreptococcaceae</taxon>
        <taxon>Peptostreptococcus</taxon>
    </lineage>
</organism>
<feature type="signal peptide" evidence="3">
    <location>
        <begin position="1"/>
        <end position="32"/>
    </location>
</feature>
<dbReference type="RefSeq" id="WP_106775992.1">
    <property type="nucleotide sequence ID" value="NZ_JYGE01000002.1"/>
</dbReference>
<dbReference type="NCBIfam" id="TIGR01167">
    <property type="entry name" value="LPXTG_anchor"/>
    <property type="match status" value="1"/>
</dbReference>
<evidence type="ECO:0000313" key="5">
    <source>
        <dbReference type="EMBL" id="PSJ32011.1"/>
    </source>
</evidence>
<dbReference type="AlphaFoldDB" id="A0A2P7Q214"/>
<keyword evidence="3" id="KW-0732">Signal</keyword>
<protein>
    <recommendedName>
        <fullName evidence="4">SpaA-like prealbumin fold domain-containing protein</fullName>
    </recommendedName>
</protein>
<feature type="chain" id="PRO_5015105641" description="SpaA-like prealbumin fold domain-containing protein" evidence="3">
    <location>
        <begin position="33"/>
        <end position="443"/>
    </location>
</feature>
<evidence type="ECO:0000256" key="2">
    <source>
        <dbReference type="SAM" id="Phobius"/>
    </source>
</evidence>
<dbReference type="Proteomes" id="UP000241434">
    <property type="component" value="Unassembled WGS sequence"/>
</dbReference>
<dbReference type="Pfam" id="PF17802">
    <property type="entry name" value="SpaA"/>
    <property type="match status" value="2"/>
</dbReference>
<keyword evidence="6" id="KW-1185">Reference proteome</keyword>
<dbReference type="InterPro" id="IPR041033">
    <property type="entry name" value="SpaA_PFL_dom_1"/>
</dbReference>
<evidence type="ECO:0000256" key="1">
    <source>
        <dbReference type="SAM" id="MobiDB-lite"/>
    </source>
</evidence>
<sequence length="443" mass="48220">MKHKKKILSLLAALAIAIPMTIPMNTTNSAFAESVEFLKVDEDNSGNGVKGAVYDFYEINKDGMSDKKIFTVTTNDKGKLDPNSFKSIDKNYSKNVVDSDGNLNLPVGSYYIVETKAPNNYMINTSTESFLVTEGGFSTINTSDRKFPTSHGQLIIRSSDKRNGSAVPDVEIELFKKDSDGKYQSIATFSSDVDGYMITADNVEMYRGTVVLPVGEYMIRENKAVKGYKKIEKDQYISISKKGVGTTYRVNFAHDIADTNGGNTGNGNNGSQTTGENDNESIKDRETGVKIRVINKKTDKPLSKQGIAVYLSSTGKQVYNGKTNSDGYLSPNDATVGKAITENNVLYLAPGKYYYKLSEYSSAKHHDFTVEKGKIGDQVLKLQVNSDGSLANSSNTKKGTSSPSSSKLAKTGFVNTKVYAFAGIALVCAGIALAAKKKKNNWK</sequence>
<dbReference type="Gene3D" id="2.60.40.10">
    <property type="entry name" value="Immunoglobulins"/>
    <property type="match status" value="2"/>
</dbReference>
<feature type="compositionally biased region" description="Low complexity" evidence="1">
    <location>
        <begin position="393"/>
        <end position="408"/>
    </location>
</feature>
<accession>A0A2P7Q214</accession>
<reference evidence="5" key="1">
    <citation type="thesis" date="2015" institute="Rutgers" country="The State University of New Jersey, 14 College Farm Rd., New Brunswick, NJ, USA">
        <title>Ammonia toxicity in bacteria and its implications for treatment of and resource recovery from highly nitrogenous organic wastes.</title>
        <authorList>
            <person name="Luther A.K."/>
        </authorList>
    </citation>
    <scope>NUCLEOTIDE SEQUENCE</scope>
    <source>
        <strain evidence="5">RT-10B</strain>
    </source>
</reference>
<name>A0A2P7Q214_9FIRM</name>
<feature type="region of interest" description="Disordered" evidence="1">
    <location>
        <begin position="388"/>
        <end position="408"/>
    </location>
</feature>
<comment type="caution">
    <text evidence="5">The sequence shown here is derived from an EMBL/GenBank/DDBJ whole genome shotgun (WGS) entry which is preliminary data.</text>
</comment>
<gene>
    <name evidence="5" type="ORF">UF10_00970</name>
</gene>
<feature type="region of interest" description="Disordered" evidence="1">
    <location>
        <begin position="257"/>
        <end position="287"/>
    </location>
</feature>
<feature type="domain" description="SpaA-like prealbumin fold" evidence="4">
    <location>
        <begin position="153"/>
        <end position="246"/>
    </location>
</feature>
<proteinExistence type="predicted"/>
<evidence type="ECO:0000256" key="3">
    <source>
        <dbReference type="SAM" id="SignalP"/>
    </source>
</evidence>
<dbReference type="EMBL" id="JYGE01000002">
    <property type="protein sequence ID" value="PSJ32011.1"/>
    <property type="molecule type" value="Genomic_DNA"/>
</dbReference>